<keyword evidence="6 8" id="KW-0378">Hydrolase</keyword>
<protein>
    <recommendedName>
        <fullName evidence="3 8">Mitochondrial inner membrane protease ATP23</fullName>
        <ecNumber evidence="8">3.4.24.-</ecNumber>
    </recommendedName>
</protein>
<accession>A0A1Y1UM12</accession>
<keyword evidence="7 8" id="KW-0482">Metalloprotease</keyword>
<comment type="function">
    <text evidence="8">Has a dual role in the assembly of mitochondrial ATPase.</text>
</comment>
<dbReference type="GO" id="GO:0033615">
    <property type="term" value="P:mitochondrial proton-transporting ATP synthase complex assembly"/>
    <property type="evidence" value="ECO:0007669"/>
    <property type="project" value="TreeGrafter"/>
</dbReference>
<keyword evidence="8" id="KW-0999">Mitochondrion inner membrane</keyword>
<comment type="similarity">
    <text evidence="2 8">Belongs to the peptidase M76 family.</text>
</comment>
<dbReference type="Proteomes" id="UP000193218">
    <property type="component" value="Unassembled WGS sequence"/>
</dbReference>
<evidence type="ECO:0000256" key="1">
    <source>
        <dbReference type="ARBA" id="ARBA00004137"/>
    </source>
</evidence>
<keyword evidence="8" id="KW-0496">Mitochondrion</keyword>
<dbReference type="EMBL" id="NBSH01000004">
    <property type="protein sequence ID" value="ORX38526.1"/>
    <property type="molecule type" value="Genomic_DNA"/>
</dbReference>
<evidence type="ECO:0000256" key="3">
    <source>
        <dbReference type="ARBA" id="ARBA00014615"/>
    </source>
</evidence>
<reference evidence="9 10" key="1">
    <citation type="submission" date="2017-03" db="EMBL/GenBank/DDBJ databases">
        <title>Widespread Adenine N6-methylation of Active Genes in Fungi.</title>
        <authorList>
            <consortium name="DOE Joint Genome Institute"/>
            <person name="Mondo S.J."/>
            <person name="Dannebaum R.O."/>
            <person name="Kuo R.C."/>
            <person name="Louie K.B."/>
            <person name="Bewick A.J."/>
            <person name="Labutti K."/>
            <person name="Haridas S."/>
            <person name="Kuo A."/>
            <person name="Salamov A."/>
            <person name="Ahrendt S.R."/>
            <person name="Lau R."/>
            <person name="Bowen B.P."/>
            <person name="Lipzen A."/>
            <person name="Sullivan W."/>
            <person name="Andreopoulos W.B."/>
            <person name="Clum A."/>
            <person name="Lindquist E."/>
            <person name="Daum C."/>
            <person name="Northen T.R."/>
            <person name="Ramamoorthy G."/>
            <person name="Schmitz R.J."/>
            <person name="Gryganskyi A."/>
            <person name="Culley D."/>
            <person name="Magnuson J."/>
            <person name="James T.Y."/>
            <person name="O'Malley M.A."/>
            <person name="Stajich J.E."/>
            <person name="Spatafora J.W."/>
            <person name="Visel A."/>
            <person name="Grigoriev I.V."/>
        </authorList>
    </citation>
    <scope>NUCLEOTIDE SEQUENCE [LARGE SCALE GENOMIC DNA]</scope>
    <source>
        <strain evidence="9 10">NRRL Y-17943</strain>
    </source>
</reference>
<dbReference type="GeneID" id="33557175"/>
<keyword evidence="10" id="KW-1185">Reference proteome</keyword>
<dbReference type="FunCoup" id="A0A1Y1UM12">
    <property type="interactions" value="370"/>
</dbReference>
<evidence type="ECO:0000256" key="2">
    <source>
        <dbReference type="ARBA" id="ARBA00009915"/>
    </source>
</evidence>
<evidence type="ECO:0000256" key="7">
    <source>
        <dbReference type="ARBA" id="ARBA00023049"/>
    </source>
</evidence>
<evidence type="ECO:0000256" key="5">
    <source>
        <dbReference type="ARBA" id="ARBA00022723"/>
    </source>
</evidence>
<dbReference type="STRING" id="4999.A0A1Y1UM12"/>
<dbReference type="Pfam" id="PF09768">
    <property type="entry name" value="Peptidase_M76"/>
    <property type="match status" value="1"/>
</dbReference>
<keyword evidence="4 8" id="KW-0645">Protease</keyword>
<keyword evidence="8" id="KW-0472">Membrane</keyword>
<proteinExistence type="inferred from homology"/>
<dbReference type="EC" id="3.4.24.-" evidence="8"/>
<dbReference type="InParanoid" id="A0A1Y1UM12"/>
<dbReference type="InterPro" id="IPR019165">
    <property type="entry name" value="Peptidase_M76_ATP23"/>
</dbReference>
<comment type="subcellular location">
    <subcellularLocation>
        <location evidence="1 8">Mitochondrion inner membrane</location>
        <topology evidence="1 8">Peripheral membrane protein</topology>
        <orientation evidence="1 8">Intermembrane side</orientation>
    </subcellularLocation>
</comment>
<name>A0A1Y1UM12_9TREE</name>
<gene>
    <name evidence="9" type="ORF">BD324DRAFT_621246</name>
</gene>
<dbReference type="PANTHER" id="PTHR21711:SF0">
    <property type="entry name" value="MITOCHONDRIAL INNER MEMBRANE PROTEASE ATP23 HOMOLOG"/>
    <property type="match status" value="1"/>
</dbReference>
<evidence type="ECO:0000313" key="9">
    <source>
        <dbReference type="EMBL" id="ORX38526.1"/>
    </source>
</evidence>
<dbReference type="GO" id="GO:0046872">
    <property type="term" value="F:metal ion binding"/>
    <property type="evidence" value="ECO:0007669"/>
    <property type="project" value="UniProtKB-KW"/>
</dbReference>
<dbReference type="OrthoDB" id="285308at2759"/>
<dbReference type="AlphaFoldDB" id="A0A1Y1UM12"/>
<dbReference type="GO" id="GO:0004222">
    <property type="term" value="F:metalloendopeptidase activity"/>
    <property type="evidence" value="ECO:0007669"/>
    <property type="project" value="InterPro"/>
</dbReference>
<keyword evidence="5 8" id="KW-0479">Metal-binding</keyword>
<evidence type="ECO:0000313" key="10">
    <source>
        <dbReference type="Proteomes" id="UP000193218"/>
    </source>
</evidence>
<evidence type="ECO:0000256" key="4">
    <source>
        <dbReference type="ARBA" id="ARBA00022670"/>
    </source>
</evidence>
<dbReference type="RefSeq" id="XP_021872448.1">
    <property type="nucleotide sequence ID" value="XM_022015366.1"/>
</dbReference>
<dbReference type="GO" id="GO:0005743">
    <property type="term" value="C:mitochondrial inner membrane"/>
    <property type="evidence" value="ECO:0007669"/>
    <property type="project" value="UniProtKB-SubCell"/>
</dbReference>
<sequence length="227" mass="25759">MDSSSTSEAGPSQSSTSFERWRSAFAAIAGPSSTPESEEDRMRLQDEKDYNKCEKWKMDLMRKSPMITFMLKQLDLAGCSFSPSNIQCYACPPTTSGGFSSELGILLCQNQLFGKKHLEDTLAHEMIHAFDHCRFKMDPENLRHHACTEIRAASLSGECNWAREFFYRGHYWNRATVGKHHQECVKRRAATSVSSNPACPSRAEADKAVNEVFESCFKDTRPFDEIY</sequence>
<evidence type="ECO:0000256" key="8">
    <source>
        <dbReference type="RuleBase" id="RU364057"/>
    </source>
</evidence>
<dbReference type="GO" id="GO:0034982">
    <property type="term" value="P:mitochondrial protein processing"/>
    <property type="evidence" value="ECO:0007669"/>
    <property type="project" value="TreeGrafter"/>
</dbReference>
<dbReference type="PANTHER" id="PTHR21711">
    <property type="entry name" value="MITOCHONDRIAL INNER MEMBRANE PROTEASE"/>
    <property type="match status" value="1"/>
</dbReference>
<evidence type="ECO:0000256" key="6">
    <source>
        <dbReference type="ARBA" id="ARBA00022801"/>
    </source>
</evidence>
<comment type="caution">
    <text evidence="9">The sequence shown here is derived from an EMBL/GenBank/DDBJ whole genome shotgun (WGS) entry which is preliminary data.</text>
</comment>
<organism evidence="9 10">
    <name type="scientific">Kockovaella imperatae</name>
    <dbReference type="NCBI Taxonomy" id="4999"/>
    <lineage>
        <taxon>Eukaryota</taxon>
        <taxon>Fungi</taxon>
        <taxon>Dikarya</taxon>
        <taxon>Basidiomycota</taxon>
        <taxon>Agaricomycotina</taxon>
        <taxon>Tremellomycetes</taxon>
        <taxon>Tremellales</taxon>
        <taxon>Cuniculitremaceae</taxon>
        <taxon>Kockovaella</taxon>
    </lineage>
</organism>